<evidence type="ECO:0000259" key="3">
    <source>
        <dbReference type="PROSITE" id="PS50111"/>
    </source>
</evidence>
<name>F3KJ49_9ARCH</name>
<dbReference type="STRING" id="886738.Nlim_0504"/>
<dbReference type="PATRIC" id="fig|886738.10.peg.573"/>
<sequence>MYQLTEEKKETDFFKQVVDKTLSINNEINRALKSIKAINGRTHMLSVTAKIEANRTGDIGRNFLVVSNSIDELSAKIDNVLDKMKNDTIQKIETISKIIENKSISIKGNRLANLALTNIRLVDRNLFERSADIRWWATDDVLINSLVRDEEDGYQYSHERLNKILNSYSVYHDLILCDVDGICKSTGADKFGFSGQNFSDSLWFKSAMNTNNGTSYGFQPVSKSSVNDDDYVMVYSCKIHECGDIKNNVIGVLAAVFQWKKFAQRIINETALTDNEKSNTRVILCNDSGKILADTHEKILVESLNFNGQQELFKNKKGFIITSLNEQNKLICHASSSGFEGCTSENWHSLIIQDIELSSYDEELSNDESLDSVLGFISNISEKTQNAIDEINKVNDDTQVLSINAAIESARIGDSGRSFGVISGFMNDLSRTTAEITTTMAQKIQQEITELNSFISLNSRQIQGERLASLSFTNIDLIDRTLYERTADVRWWATENSIIESLIQQTSTSKDYLSNRLETILRYYTVYEDLIICDLSGNVIANGNHLKNLRDTNIKNSLWFQNALNLRNGAYGFDVINEGKGFTKIVFYCNVYQDNSASEIPIGILGITFNWSKFINCMFYETPLHEDELNSTSQFILDSNGNKLAEHNKLKNDITYKELSKSFGKKKNFETTMMFDSEVTLGHAQSTGYENFFTGWHSVIIQSQK</sequence>
<protein>
    <submittedName>
        <fullName evidence="4">Methyl-accepting chemotaxis protein</fullName>
    </submittedName>
</protein>
<dbReference type="PANTHER" id="PTHR43531">
    <property type="entry name" value="PROTEIN ICFG"/>
    <property type="match status" value="1"/>
</dbReference>
<dbReference type="PRINTS" id="PR00260">
    <property type="entry name" value="CHEMTRNSDUCR"/>
</dbReference>
<dbReference type="Gene3D" id="3.30.450.20">
    <property type="entry name" value="PAS domain"/>
    <property type="match status" value="1"/>
</dbReference>
<dbReference type="InterPro" id="IPR051310">
    <property type="entry name" value="MCP_chemotaxis"/>
</dbReference>
<dbReference type="GO" id="GO:0006935">
    <property type="term" value="P:chemotaxis"/>
    <property type="evidence" value="ECO:0007669"/>
    <property type="project" value="UniProtKB-KW"/>
</dbReference>
<keyword evidence="1" id="KW-0145">Chemotaxis</keyword>
<dbReference type="SUPFAM" id="SSF58104">
    <property type="entry name" value="Methyl-accepting chemotaxis protein (MCP) signaling domain"/>
    <property type="match status" value="2"/>
</dbReference>
<dbReference type="Gene3D" id="1.10.287.950">
    <property type="entry name" value="Methyl-accepting chemotaxis protein"/>
    <property type="match status" value="2"/>
</dbReference>
<dbReference type="PANTHER" id="PTHR43531:SF11">
    <property type="entry name" value="METHYL-ACCEPTING CHEMOTAXIS PROTEIN 3"/>
    <property type="match status" value="1"/>
</dbReference>
<reference evidence="4" key="1">
    <citation type="journal article" date="2011" name="PLoS ONE">
        <title>Genome of a low-salinity ammonia-oxidizing archaeon determined by single-cell and metagenomic analysis.</title>
        <authorList>
            <person name="Blainey P.C."/>
            <person name="Mosier A.C."/>
            <person name="Potanina A."/>
            <person name="Francis C.A."/>
            <person name="Quake S.R."/>
        </authorList>
    </citation>
    <scope>NUCLEOTIDE SEQUENCE [LARGE SCALE GENOMIC DNA]</scope>
    <source>
        <strain evidence="4">SFB1</strain>
    </source>
</reference>
<dbReference type="GO" id="GO:0016020">
    <property type="term" value="C:membrane"/>
    <property type="evidence" value="ECO:0007669"/>
    <property type="project" value="InterPro"/>
</dbReference>
<gene>
    <name evidence="4" type="ORF">Nlim_0504</name>
</gene>
<dbReference type="InterPro" id="IPR004090">
    <property type="entry name" value="Chemotax_Me-accpt_rcpt"/>
</dbReference>
<feature type="domain" description="Methyl-accepting transducer" evidence="3">
    <location>
        <begin position="1"/>
        <end position="86"/>
    </location>
</feature>
<dbReference type="GO" id="GO:0004888">
    <property type="term" value="F:transmembrane signaling receptor activity"/>
    <property type="evidence" value="ECO:0007669"/>
    <property type="project" value="InterPro"/>
</dbReference>
<dbReference type="Pfam" id="PF00015">
    <property type="entry name" value="MCPsignal"/>
    <property type="match status" value="1"/>
</dbReference>
<dbReference type="Proteomes" id="UP000004348">
    <property type="component" value="Chromosome"/>
</dbReference>
<dbReference type="InterPro" id="IPR004089">
    <property type="entry name" value="MCPsignal_dom"/>
</dbReference>
<evidence type="ECO:0000256" key="1">
    <source>
        <dbReference type="ARBA" id="ARBA00022500"/>
    </source>
</evidence>
<dbReference type="AlphaFoldDB" id="F3KJ49"/>
<evidence type="ECO:0000313" key="4">
    <source>
        <dbReference type="EMBL" id="EGG42619.1"/>
    </source>
</evidence>
<proteinExistence type="predicted"/>
<comment type="caution">
    <text evidence="4">The sequence shown here is derived from an EMBL/GenBank/DDBJ whole genome shotgun (WGS) entry which is preliminary data.</text>
</comment>
<dbReference type="PROSITE" id="PS50111">
    <property type="entry name" value="CHEMOTAXIS_TRANSDUC_2"/>
    <property type="match status" value="2"/>
</dbReference>
<dbReference type="EMBL" id="AEGP01000027">
    <property type="protein sequence ID" value="EGG42619.1"/>
    <property type="molecule type" value="Genomic_DNA"/>
</dbReference>
<dbReference type="HOGENOM" id="CLU_015621_0_0_2"/>
<accession>F3KJ49</accession>
<dbReference type="GO" id="GO:0007165">
    <property type="term" value="P:signal transduction"/>
    <property type="evidence" value="ECO:0007669"/>
    <property type="project" value="UniProtKB-KW"/>
</dbReference>
<keyword evidence="2" id="KW-0807">Transducer</keyword>
<feature type="domain" description="Methyl-accepting transducer" evidence="3">
    <location>
        <begin position="377"/>
        <end position="446"/>
    </location>
</feature>
<organism evidence="4">
    <name type="scientific">Candidatus Nitrosarchaeum limnium SFB1</name>
    <dbReference type="NCBI Taxonomy" id="886738"/>
    <lineage>
        <taxon>Archaea</taxon>
        <taxon>Nitrososphaerota</taxon>
        <taxon>Nitrososphaeria</taxon>
        <taxon>Nitrosopumilales</taxon>
        <taxon>Nitrosopumilaceae</taxon>
        <taxon>Nitrosarchaeum</taxon>
    </lineage>
</organism>
<evidence type="ECO:0000256" key="2">
    <source>
        <dbReference type="PROSITE-ProRule" id="PRU00284"/>
    </source>
</evidence>